<keyword evidence="3" id="KW-1185">Reference proteome</keyword>
<evidence type="ECO:0000313" key="2">
    <source>
        <dbReference type="EMBL" id="CCE61245.1"/>
    </source>
</evidence>
<dbReference type="OMA" id="QFYEDKK"/>
<dbReference type="Pfam" id="PF08737">
    <property type="entry name" value="Rgp1"/>
    <property type="match status" value="1"/>
</dbReference>
<dbReference type="Proteomes" id="UP000005666">
    <property type="component" value="Chromosome 1"/>
</dbReference>
<dbReference type="eggNOG" id="KOG4469">
    <property type="taxonomic scope" value="Eukaryota"/>
</dbReference>
<dbReference type="InterPro" id="IPR014848">
    <property type="entry name" value="Rgp1"/>
</dbReference>
<proteinExistence type="predicted"/>
<organism evidence="2 3">
    <name type="scientific">Tetrapisispora phaffii (strain ATCC 24235 / CBS 4417 / NBRC 1672 / NRRL Y-8282 / UCD 70-5)</name>
    <name type="common">Yeast</name>
    <name type="synonym">Fabospora phaffii</name>
    <dbReference type="NCBI Taxonomy" id="1071381"/>
    <lineage>
        <taxon>Eukaryota</taxon>
        <taxon>Fungi</taxon>
        <taxon>Dikarya</taxon>
        <taxon>Ascomycota</taxon>
        <taxon>Saccharomycotina</taxon>
        <taxon>Saccharomycetes</taxon>
        <taxon>Saccharomycetales</taxon>
        <taxon>Saccharomycetaceae</taxon>
        <taxon>Tetrapisispora</taxon>
    </lineage>
</organism>
<dbReference type="GO" id="GO:0005085">
    <property type="term" value="F:guanyl-nucleotide exchange factor activity"/>
    <property type="evidence" value="ECO:0007669"/>
    <property type="project" value="EnsemblFungi"/>
</dbReference>
<evidence type="ECO:0000256" key="1">
    <source>
        <dbReference type="SAM" id="MobiDB-lite"/>
    </source>
</evidence>
<name>G8BMW7_TETPH</name>
<dbReference type="STRING" id="1071381.G8BMW7"/>
<dbReference type="RefSeq" id="XP_003683679.1">
    <property type="nucleotide sequence ID" value="XM_003683631.1"/>
</dbReference>
<sequence>MHTHRIDTFLLSENLRLEIVHESNPFFAGEPISMVIRLRHLGSGQEYLKLKRKIESLEESLNYSLEENNDDSTSNLSESKNKSRPSDEQSWSMKSLLSSLVTNNDQELSAEDKAKKELKEHLLKSIEYHKPIQLITGYIQMSGFFQFDSSIISDASFESLGKKKIRSEASTTSNAIQPSDFGEPIKEFDNSSILKYVNSDYNLVNNGLISKSENQILGSESANLIVNGLNVGNSVDFNSYPISIIPQSLLFSELYLEPDEVKSFHFKTQALPKDLPPSYNHSNTISINYSMKVGLNKLIGKDIKQELVKFPVNIASYVSPLSEQYTAKLDSETKILNEGSVKELKKSIVNRRVSTVSVSSTHSGYSKEGNDNLELMQELKQSFVNLVEANSTNTKDIEELVDIQIKKQFPEPASPDEDLRMETGNNDIKNYLNKHDSKVRKNIANLYNIDSFKGITEQGNDNNKEILIPQIKNLQYSYQINRNGQYIANLVLSKPFYTTTDDIEMILKFDQSLSQKFKVTAVTASLESFELISPAFNGAGSDNKRPKGNPIYETHVISFDECNTIPLKILLPKSPATQLTGQFKTDIFQLKWMLVFKFVLIPREDDYILEQFYEDKKGHLLHAKENVEGEEFICNIPITLLPSSYAYGGW</sequence>
<feature type="region of interest" description="Disordered" evidence="1">
    <location>
        <begin position="65"/>
        <end position="90"/>
    </location>
</feature>
<dbReference type="AlphaFoldDB" id="G8BMW7"/>
<dbReference type="GO" id="GO:0034066">
    <property type="term" value="C:Ric1-Rgp1 guanyl-nucleotide exchange factor complex"/>
    <property type="evidence" value="ECO:0007669"/>
    <property type="project" value="EnsemblFungi"/>
</dbReference>
<accession>G8BMW7</accession>
<reference evidence="2 3" key="1">
    <citation type="journal article" date="2011" name="Proc. Natl. Acad. Sci. U.S.A.">
        <title>Evolutionary erosion of yeast sex chromosomes by mating-type switching accidents.</title>
        <authorList>
            <person name="Gordon J.L."/>
            <person name="Armisen D."/>
            <person name="Proux-Wera E."/>
            <person name="Oheigeartaigh S.S."/>
            <person name="Byrne K.P."/>
            <person name="Wolfe K.H."/>
        </authorList>
    </citation>
    <scope>NUCLEOTIDE SEQUENCE [LARGE SCALE GENOMIC DNA]</scope>
    <source>
        <strain evidence="3">ATCC 24235 / CBS 4417 / NBRC 1672 / NRRL Y-8282 / UCD 70-5</strain>
    </source>
</reference>
<dbReference type="GO" id="GO:0000139">
    <property type="term" value="C:Golgi membrane"/>
    <property type="evidence" value="ECO:0007669"/>
    <property type="project" value="EnsemblFungi"/>
</dbReference>
<dbReference type="EMBL" id="HE612856">
    <property type="protein sequence ID" value="CCE61245.1"/>
    <property type="molecule type" value="Genomic_DNA"/>
</dbReference>
<dbReference type="PANTHER" id="PTHR12507">
    <property type="entry name" value="REDUCED GROWTH PHENOTYPE 1 RGP1, YEAST -RELATED"/>
    <property type="match status" value="1"/>
</dbReference>
<dbReference type="KEGG" id="tpf:TPHA_0A01620"/>
<dbReference type="GeneID" id="11532314"/>
<dbReference type="HOGENOM" id="CLU_030995_0_0_1"/>
<gene>
    <name evidence="2" type="primary">TPHA0A01620</name>
    <name evidence="2" type="ordered locus">TPHA_0A01620</name>
</gene>
<dbReference type="GO" id="GO:0005829">
    <property type="term" value="C:cytosol"/>
    <property type="evidence" value="ECO:0007669"/>
    <property type="project" value="GOC"/>
</dbReference>
<dbReference type="GO" id="GO:0042147">
    <property type="term" value="P:retrograde transport, endosome to Golgi"/>
    <property type="evidence" value="ECO:0007669"/>
    <property type="project" value="EnsemblFungi"/>
</dbReference>
<dbReference type="OrthoDB" id="1918at2759"/>
<evidence type="ECO:0000313" key="3">
    <source>
        <dbReference type="Proteomes" id="UP000005666"/>
    </source>
</evidence>
<protein>
    <submittedName>
        <fullName evidence="2">Uncharacterized protein</fullName>
    </submittedName>
</protein>